<reference evidence="5" key="1">
    <citation type="submission" date="2017-02" db="UniProtKB">
        <authorList>
            <consortium name="WormBaseParasite"/>
        </authorList>
    </citation>
    <scope>IDENTIFICATION</scope>
</reference>
<evidence type="ECO:0000256" key="1">
    <source>
        <dbReference type="SAM" id="MobiDB-lite"/>
    </source>
</evidence>
<gene>
    <name evidence="2" type="ORF">DME_LOCUS7773</name>
</gene>
<evidence type="ECO:0000313" key="4">
    <source>
        <dbReference type="Proteomes" id="UP000274756"/>
    </source>
</evidence>
<dbReference type="AlphaFoldDB" id="A0A0N4U9J8"/>
<name>A0A0N4U9J8_DRAME</name>
<dbReference type="Proteomes" id="UP000038040">
    <property type="component" value="Unplaced"/>
</dbReference>
<dbReference type="EMBL" id="UYYG01001163">
    <property type="protein sequence ID" value="VDN57800.1"/>
    <property type="molecule type" value="Genomic_DNA"/>
</dbReference>
<keyword evidence="4" id="KW-1185">Reference proteome</keyword>
<evidence type="ECO:0000313" key="2">
    <source>
        <dbReference type="EMBL" id="VDN57800.1"/>
    </source>
</evidence>
<organism evidence="3 5">
    <name type="scientific">Dracunculus medinensis</name>
    <name type="common">Guinea worm</name>
    <dbReference type="NCBI Taxonomy" id="318479"/>
    <lineage>
        <taxon>Eukaryota</taxon>
        <taxon>Metazoa</taxon>
        <taxon>Ecdysozoa</taxon>
        <taxon>Nematoda</taxon>
        <taxon>Chromadorea</taxon>
        <taxon>Rhabditida</taxon>
        <taxon>Spirurina</taxon>
        <taxon>Dracunculoidea</taxon>
        <taxon>Dracunculidae</taxon>
        <taxon>Dracunculus</taxon>
    </lineage>
</organism>
<proteinExistence type="predicted"/>
<evidence type="ECO:0000313" key="5">
    <source>
        <dbReference type="WBParaSite" id="DME_0000376801-mRNA-1"/>
    </source>
</evidence>
<feature type="compositionally biased region" description="Polar residues" evidence="1">
    <location>
        <begin position="406"/>
        <end position="420"/>
    </location>
</feature>
<reference evidence="2 4" key="2">
    <citation type="submission" date="2018-11" db="EMBL/GenBank/DDBJ databases">
        <authorList>
            <consortium name="Pathogen Informatics"/>
        </authorList>
    </citation>
    <scope>NUCLEOTIDE SEQUENCE [LARGE SCALE GENOMIC DNA]</scope>
</reference>
<dbReference type="OrthoDB" id="10678572at2759"/>
<feature type="region of interest" description="Disordered" evidence="1">
    <location>
        <begin position="305"/>
        <end position="342"/>
    </location>
</feature>
<feature type="compositionally biased region" description="Low complexity" evidence="1">
    <location>
        <begin position="387"/>
        <end position="405"/>
    </location>
</feature>
<feature type="compositionally biased region" description="Polar residues" evidence="1">
    <location>
        <begin position="305"/>
        <end position="315"/>
    </location>
</feature>
<feature type="region of interest" description="Disordered" evidence="1">
    <location>
        <begin position="384"/>
        <end position="420"/>
    </location>
</feature>
<dbReference type="Proteomes" id="UP000274756">
    <property type="component" value="Unassembled WGS sequence"/>
</dbReference>
<feature type="compositionally biased region" description="Low complexity" evidence="1">
    <location>
        <begin position="316"/>
        <end position="333"/>
    </location>
</feature>
<evidence type="ECO:0000313" key="3">
    <source>
        <dbReference type="Proteomes" id="UP000038040"/>
    </source>
</evidence>
<sequence>MSKRPVPSGYNHSLPIGSGLSAHQTLNMNYAMGLLPNSSSVVQQPCVSPIVANTSTPIAVMNPTATALTANPNTTPRLNFPQNFHYQLAAMQAQAKVQQNAPANHAQLLQQMQVAQEQTNAIARAQVETQAQLACARAEAQARVQAHAQAQARAQAQAEAQANQAQAFQQSQQQAAALAQQRSLISGAVTTAHEYYYAHAQRTATNLPEYLARLAAQQHTNTVPQPTKGQPSLFVPTSEQMRLHQQQIFQNNATLQQQQQIHSQQQQIQLAAAAAAVAAASTSQRQQESSSINSIPQRLSILNTTNPQLSPQLSHSSTQYTSLPSTSTTSNNSVVANVHCNPAMGPHEDKRYHDFLVSVIQLEKQIAENLATAAVNLMSEKNTQVQSSSSTSSTIHPSSIPSSSSENVPQHHSLLQSKIQ</sequence>
<protein>
    <submittedName>
        <fullName evidence="5">MITF_TFEB_C_3_N domain-containing protein</fullName>
    </submittedName>
</protein>
<accession>A0A0N4U9J8</accession>
<dbReference type="WBParaSite" id="DME_0000376801-mRNA-1">
    <property type="protein sequence ID" value="DME_0000376801-mRNA-1"/>
    <property type="gene ID" value="DME_0000376801"/>
</dbReference>